<keyword evidence="1" id="KW-0812">Transmembrane</keyword>
<dbReference type="AlphaFoldDB" id="A0AAN5D260"/>
<accession>A0AAN5D260</accession>
<comment type="caution">
    <text evidence="2">The sequence shown here is derived from an EMBL/GenBank/DDBJ whole genome shotgun (WGS) entry which is preliminary data.</text>
</comment>
<protein>
    <submittedName>
        <fullName evidence="2">Uncharacterized protein</fullName>
    </submittedName>
</protein>
<organism evidence="2 3">
    <name type="scientific">Pristionchus mayeri</name>
    <dbReference type="NCBI Taxonomy" id="1317129"/>
    <lineage>
        <taxon>Eukaryota</taxon>
        <taxon>Metazoa</taxon>
        <taxon>Ecdysozoa</taxon>
        <taxon>Nematoda</taxon>
        <taxon>Chromadorea</taxon>
        <taxon>Rhabditida</taxon>
        <taxon>Rhabditina</taxon>
        <taxon>Diplogasteromorpha</taxon>
        <taxon>Diplogasteroidea</taxon>
        <taxon>Neodiplogasteridae</taxon>
        <taxon>Pristionchus</taxon>
    </lineage>
</organism>
<dbReference type="EMBL" id="BTRK01000005">
    <property type="protein sequence ID" value="GMR55491.1"/>
    <property type="molecule type" value="Genomic_DNA"/>
</dbReference>
<evidence type="ECO:0000256" key="1">
    <source>
        <dbReference type="SAM" id="Phobius"/>
    </source>
</evidence>
<reference evidence="3" key="1">
    <citation type="submission" date="2022-10" db="EMBL/GenBank/DDBJ databases">
        <title>Genome assembly of Pristionchus species.</title>
        <authorList>
            <person name="Yoshida K."/>
            <person name="Sommer R.J."/>
        </authorList>
    </citation>
    <scope>NUCLEOTIDE SEQUENCE [LARGE SCALE GENOMIC DNA]</scope>
    <source>
        <strain evidence="3">RS5460</strain>
    </source>
</reference>
<evidence type="ECO:0000313" key="3">
    <source>
        <dbReference type="Proteomes" id="UP001328107"/>
    </source>
</evidence>
<gene>
    <name evidence="2" type="ORF">PMAYCL1PPCAC_25686</name>
</gene>
<feature type="non-terminal residue" evidence="2">
    <location>
        <position position="126"/>
    </location>
</feature>
<proteinExistence type="predicted"/>
<feature type="transmembrane region" description="Helical" evidence="1">
    <location>
        <begin position="96"/>
        <end position="121"/>
    </location>
</feature>
<evidence type="ECO:0000313" key="2">
    <source>
        <dbReference type="EMBL" id="GMR55491.1"/>
    </source>
</evidence>
<keyword evidence="1" id="KW-1133">Transmembrane helix</keyword>
<keyword evidence="1" id="KW-0472">Membrane</keyword>
<keyword evidence="3" id="KW-1185">Reference proteome</keyword>
<dbReference type="Proteomes" id="UP001328107">
    <property type="component" value="Unassembled WGS sequence"/>
</dbReference>
<feature type="non-terminal residue" evidence="2">
    <location>
        <position position="1"/>
    </location>
</feature>
<sequence length="126" mass="15104">REKEEEGGKVRSLFFFLLFHFRHQFLLQFIQTRYFSYLGCFPFEKFILLLYRSHETLLLLRSLLEPSLPFFYEVKYLVCFFLSLTECLPPSTQSFFLLFLLSSFTLSLPFFSSSLFSFSLFSSFLL</sequence>
<name>A0AAN5D260_9BILA</name>